<sequence>MNTENKGRLSVVGIGPGDPDHITPAALRAIRDSEVIVGYTTYIELIRGLIRDKEVITAGMTQEVQRCRKAIEAASQGRTVAVICSGDPGIYAMAGLVFELIEKGVQVEGGSSEQELAPQPGTTEFDIEVIPGIPALSACASRLGAPLMHDFASISLSDRLTPWEKIESRLHAAAGADFVIVIYNPKSRGRKDHLERAIGIIAKHRKGDTPVGIVKAAMRKEEKIIVTTLGSVPFEEVDMQSTVIIGNNRTFIRHGRIVTPRGYGDKYEL</sequence>
<feature type="domain" description="Tetrapyrrole methylase" evidence="6">
    <location>
        <begin position="123"/>
        <end position="232"/>
    </location>
</feature>
<keyword evidence="3 7" id="KW-0489">Methyltransferase</keyword>
<evidence type="ECO:0000256" key="1">
    <source>
        <dbReference type="ARBA" id="ARBA00004953"/>
    </source>
</evidence>
<keyword evidence="2" id="KW-0169">Cobalamin biosynthesis</keyword>
<evidence type="ECO:0000259" key="6">
    <source>
        <dbReference type="Pfam" id="PF00590"/>
    </source>
</evidence>
<reference evidence="7" key="1">
    <citation type="submission" date="2018-06" db="EMBL/GenBank/DDBJ databases">
        <authorList>
            <person name="Zhirakovskaya E."/>
        </authorList>
    </citation>
    <scope>NUCLEOTIDE SEQUENCE</scope>
</reference>
<feature type="domain" description="Tetrapyrrole methylase" evidence="6">
    <location>
        <begin position="9"/>
        <end position="108"/>
    </location>
</feature>
<dbReference type="GO" id="GO:0009236">
    <property type="term" value="P:cobalamin biosynthetic process"/>
    <property type="evidence" value="ECO:0007669"/>
    <property type="project" value="UniProtKB-UniPathway"/>
</dbReference>
<organism evidence="7">
    <name type="scientific">hydrothermal vent metagenome</name>
    <dbReference type="NCBI Taxonomy" id="652676"/>
    <lineage>
        <taxon>unclassified sequences</taxon>
        <taxon>metagenomes</taxon>
        <taxon>ecological metagenomes</taxon>
    </lineage>
</organism>
<proteinExistence type="predicted"/>
<dbReference type="PANTHER" id="PTHR47036:SF1">
    <property type="entry name" value="COBALT-FACTOR III C(17)-METHYLTRANSFERASE-RELATED"/>
    <property type="match status" value="1"/>
</dbReference>
<keyword evidence="4 7" id="KW-0808">Transferase</keyword>
<dbReference type="EMBL" id="UOGI01000232">
    <property type="protein sequence ID" value="VAX33991.1"/>
    <property type="molecule type" value="Genomic_DNA"/>
</dbReference>
<dbReference type="Gene3D" id="3.30.950.10">
    <property type="entry name" value="Methyltransferase, Cobalt-precorrin-4 Transmethylase, Domain 2"/>
    <property type="match status" value="1"/>
</dbReference>
<dbReference type="Gene3D" id="3.40.1010.10">
    <property type="entry name" value="Cobalt-precorrin-4 Transmethylase, Domain 1"/>
    <property type="match status" value="1"/>
</dbReference>
<evidence type="ECO:0000256" key="5">
    <source>
        <dbReference type="ARBA" id="ARBA00022691"/>
    </source>
</evidence>
<dbReference type="Pfam" id="PF00590">
    <property type="entry name" value="TP_methylase"/>
    <property type="match status" value="2"/>
</dbReference>
<evidence type="ECO:0000256" key="4">
    <source>
        <dbReference type="ARBA" id="ARBA00022679"/>
    </source>
</evidence>
<dbReference type="InterPro" id="IPR035996">
    <property type="entry name" value="4pyrrol_Methylase_sf"/>
</dbReference>
<dbReference type="UniPathway" id="UPA00148"/>
<dbReference type="GO" id="GO:0008168">
    <property type="term" value="F:methyltransferase activity"/>
    <property type="evidence" value="ECO:0007669"/>
    <property type="project" value="UniProtKB-KW"/>
</dbReference>
<evidence type="ECO:0000256" key="2">
    <source>
        <dbReference type="ARBA" id="ARBA00022573"/>
    </source>
</evidence>
<evidence type="ECO:0000313" key="7">
    <source>
        <dbReference type="EMBL" id="VAX33991.1"/>
    </source>
</evidence>
<accession>A0A3B1D5C8</accession>
<keyword evidence="5" id="KW-0949">S-adenosyl-L-methionine</keyword>
<dbReference type="GO" id="GO:0032259">
    <property type="term" value="P:methylation"/>
    <property type="evidence" value="ECO:0007669"/>
    <property type="project" value="UniProtKB-KW"/>
</dbReference>
<comment type="pathway">
    <text evidence="1">Cofactor biosynthesis; adenosylcobalamin biosynthesis.</text>
</comment>
<dbReference type="PANTHER" id="PTHR47036">
    <property type="entry name" value="COBALT-FACTOR III C(17)-METHYLTRANSFERASE-RELATED"/>
    <property type="match status" value="1"/>
</dbReference>
<dbReference type="InterPro" id="IPR051810">
    <property type="entry name" value="Precorrin_MeTrfase"/>
</dbReference>
<dbReference type="InterPro" id="IPR014776">
    <property type="entry name" value="4pyrrole_Mease_sub2"/>
</dbReference>
<gene>
    <name evidence="7" type="ORF">MNBD_NITROSPIRAE03-454</name>
</gene>
<evidence type="ECO:0000256" key="3">
    <source>
        <dbReference type="ARBA" id="ARBA00022603"/>
    </source>
</evidence>
<dbReference type="NCBIfam" id="TIGR01466">
    <property type="entry name" value="cobJ_cbiH"/>
    <property type="match status" value="1"/>
</dbReference>
<dbReference type="InterPro" id="IPR014777">
    <property type="entry name" value="4pyrrole_Mease_sub1"/>
</dbReference>
<name>A0A3B1D5C8_9ZZZZ</name>
<dbReference type="SUPFAM" id="SSF53790">
    <property type="entry name" value="Tetrapyrrole methylase"/>
    <property type="match status" value="1"/>
</dbReference>
<dbReference type="InterPro" id="IPR006363">
    <property type="entry name" value="Cbl_synth_CobJ/CibH_dom"/>
</dbReference>
<dbReference type="EC" id="2.1.1.272" evidence="7"/>
<protein>
    <submittedName>
        <fullName evidence="7">Cobalt-precorrin-3 C(17)-methyltransferase</fullName>
        <ecNumber evidence="7">2.1.1.272</ecNumber>
    </submittedName>
</protein>
<dbReference type="CDD" id="cd11646">
    <property type="entry name" value="Precorrin_3B_C17_MT"/>
    <property type="match status" value="1"/>
</dbReference>
<dbReference type="InterPro" id="IPR000878">
    <property type="entry name" value="4pyrrol_Mease"/>
</dbReference>
<dbReference type="AlphaFoldDB" id="A0A3B1D5C8"/>